<dbReference type="AlphaFoldDB" id="A0A6T6P6Y9"/>
<dbReference type="Pfam" id="PF08670">
    <property type="entry name" value="MEKHLA"/>
    <property type="match status" value="1"/>
</dbReference>
<dbReference type="EMBL" id="HBEK01024539">
    <property type="protein sequence ID" value="CAD8403442.1"/>
    <property type="molecule type" value="Transcribed_RNA"/>
</dbReference>
<evidence type="ECO:0000313" key="2">
    <source>
        <dbReference type="EMBL" id="CAD8403441.1"/>
    </source>
</evidence>
<gene>
    <name evidence="2" type="ORF">RMAR0315_LOCUS13450</name>
    <name evidence="3" type="ORF">RMAR0315_LOCUS13451</name>
</gene>
<accession>A0A6T6P6Y9</accession>
<dbReference type="InterPro" id="IPR013978">
    <property type="entry name" value="MEKHLA"/>
</dbReference>
<proteinExistence type="predicted"/>
<organism evidence="3">
    <name type="scientific">Rhodosorus marinus</name>
    <dbReference type="NCBI Taxonomy" id="101924"/>
    <lineage>
        <taxon>Eukaryota</taxon>
        <taxon>Rhodophyta</taxon>
        <taxon>Stylonematophyceae</taxon>
        <taxon>Stylonematales</taxon>
        <taxon>Stylonemataceae</taxon>
        <taxon>Rhodosorus</taxon>
    </lineage>
</organism>
<feature type="domain" description="MEKHLA" evidence="1">
    <location>
        <begin position="59"/>
        <end position="208"/>
    </location>
</feature>
<evidence type="ECO:0000313" key="3">
    <source>
        <dbReference type="EMBL" id="CAD8403442.1"/>
    </source>
</evidence>
<evidence type="ECO:0000259" key="1">
    <source>
        <dbReference type="Pfam" id="PF08670"/>
    </source>
</evidence>
<protein>
    <recommendedName>
        <fullName evidence="1">MEKHLA domain-containing protein</fullName>
    </recommendedName>
</protein>
<dbReference type="EMBL" id="HBEK01024538">
    <property type="protein sequence ID" value="CAD8403441.1"/>
    <property type="molecule type" value="Transcribed_RNA"/>
</dbReference>
<name>A0A6T6P6Y9_9RHOD</name>
<sequence length="211" mass="23655">MVRPMGQASNLDVGVDIAFIGLNLPKESGSRRCRSGWVSKCSRMEGTTDERILSTDKLKLARSILESYSFSCREELLPPEYLTSDRQAAEMLFNHPYIIMAHDRCESESGYENSFTYANKTTLESFDLTFDEFVRLLSSTTTTADENAQAERNQILRKTMLLGPTQLSNEPRQINGKDFLIEDGTLFNLADSKGIYAGQCVVIRSFSFAGS</sequence>
<reference evidence="3" key="1">
    <citation type="submission" date="2021-01" db="EMBL/GenBank/DDBJ databases">
        <authorList>
            <person name="Corre E."/>
            <person name="Pelletier E."/>
            <person name="Niang G."/>
            <person name="Scheremetjew M."/>
            <person name="Finn R."/>
            <person name="Kale V."/>
            <person name="Holt S."/>
            <person name="Cochrane G."/>
            <person name="Meng A."/>
            <person name="Brown T."/>
            <person name="Cohen L."/>
        </authorList>
    </citation>
    <scope>NUCLEOTIDE SEQUENCE</scope>
    <source>
        <strain evidence="3">UTEX LB 2760</strain>
    </source>
</reference>